<dbReference type="GO" id="GO:0051607">
    <property type="term" value="P:defense response to virus"/>
    <property type="evidence" value="ECO:0007669"/>
    <property type="project" value="UniProtKB-KW"/>
</dbReference>
<proteinExistence type="predicted"/>
<sequence>MNFKIAYIENEIHIKYVALDKENEKLLAQYMLFNGLKLGEIHLTNTSVSIIERNSKIKSSMRVGGFVCANRKDDKNPKKKVYLEPKSERFQNTIFQNTLEKYEALFGKPYEGELKIRLIEQKPKEKVFHYNKGIFIAWFGVYEIEANSDMLEMILDTGMGSKCMQGLGFLEVVKPKVTKEEKKDEPSPQTI</sequence>
<evidence type="ECO:0000313" key="3">
    <source>
        <dbReference type="EMBL" id="SFV71158.1"/>
    </source>
</evidence>
<organism evidence="3">
    <name type="scientific">hydrothermal vent metagenome</name>
    <dbReference type="NCBI Taxonomy" id="652676"/>
    <lineage>
        <taxon>unclassified sequences</taxon>
        <taxon>metagenomes</taxon>
        <taxon>ecological metagenomes</taxon>
    </lineage>
</organism>
<dbReference type="InterPro" id="IPR049435">
    <property type="entry name" value="Cas_Cas6_C"/>
</dbReference>
<protein>
    <submittedName>
        <fullName evidence="3">CRISPR repeat RNA endoribonuclease Cas6</fullName>
    </submittedName>
</protein>
<gene>
    <name evidence="3" type="ORF">MNB_SV-13-437</name>
</gene>
<dbReference type="PANTHER" id="PTHR36984:SF3">
    <property type="entry name" value="CRISPR-ASSOCIATED ENDORIBONUCLEASE CAS6"/>
    <property type="match status" value="1"/>
</dbReference>
<reference evidence="3" key="1">
    <citation type="submission" date="2016-10" db="EMBL/GenBank/DDBJ databases">
        <authorList>
            <person name="de Groot N.N."/>
        </authorList>
    </citation>
    <scope>NUCLEOTIDE SEQUENCE</scope>
</reference>
<dbReference type="CDD" id="cd21140">
    <property type="entry name" value="Cas6_I-like"/>
    <property type="match status" value="1"/>
</dbReference>
<dbReference type="NCBIfam" id="TIGR01877">
    <property type="entry name" value="cas_cas6"/>
    <property type="match status" value="1"/>
</dbReference>
<evidence type="ECO:0000256" key="1">
    <source>
        <dbReference type="ARBA" id="ARBA00023118"/>
    </source>
</evidence>
<feature type="domain" description="CRISPR associated protein Cas6 C-terminal" evidence="2">
    <location>
        <begin position="67"/>
        <end position="172"/>
    </location>
</feature>
<evidence type="ECO:0000259" key="2">
    <source>
        <dbReference type="Pfam" id="PF01881"/>
    </source>
</evidence>
<dbReference type="EMBL" id="FPHM01000208">
    <property type="protein sequence ID" value="SFV71158.1"/>
    <property type="molecule type" value="Genomic_DNA"/>
</dbReference>
<dbReference type="GO" id="GO:0016788">
    <property type="term" value="F:hydrolase activity, acting on ester bonds"/>
    <property type="evidence" value="ECO:0007669"/>
    <property type="project" value="InterPro"/>
</dbReference>
<dbReference type="PANTHER" id="PTHR36984">
    <property type="entry name" value="CRISPR-ASSOCIATED ENDORIBONUCLEASE CAS6 1"/>
    <property type="match status" value="1"/>
</dbReference>
<dbReference type="Gene3D" id="3.30.70.1900">
    <property type="match status" value="1"/>
</dbReference>
<accession>A0A1W1CZ74</accession>
<dbReference type="InterPro" id="IPR010156">
    <property type="entry name" value="CRISPR-assoc_prot_Cas6"/>
</dbReference>
<keyword evidence="1" id="KW-0051">Antiviral defense</keyword>
<dbReference type="Pfam" id="PF01881">
    <property type="entry name" value="Cas_Cas6_C"/>
    <property type="match status" value="1"/>
</dbReference>
<dbReference type="AlphaFoldDB" id="A0A1W1CZ74"/>
<name>A0A1W1CZ74_9ZZZZ</name>